<dbReference type="GO" id="GO:0003677">
    <property type="term" value="F:DNA binding"/>
    <property type="evidence" value="ECO:0007669"/>
    <property type="project" value="InterPro"/>
</dbReference>
<protein>
    <submittedName>
        <fullName evidence="1">DNA-(Apurinic or apyrimidinic site) lyase</fullName>
        <ecNumber evidence="1">4.2.99.18</ecNumber>
    </submittedName>
</protein>
<dbReference type="AlphaFoldDB" id="A0A9X0CWC6"/>
<evidence type="ECO:0000313" key="1">
    <source>
        <dbReference type="EMBL" id="KAJ7378432.1"/>
    </source>
</evidence>
<evidence type="ECO:0000313" key="2">
    <source>
        <dbReference type="Proteomes" id="UP001163046"/>
    </source>
</evidence>
<reference evidence="1" key="1">
    <citation type="submission" date="2023-01" db="EMBL/GenBank/DDBJ databases">
        <title>Genome assembly of the deep-sea coral Lophelia pertusa.</title>
        <authorList>
            <person name="Herrera S."/>
            <person name="Cordes E."/>
        </authorList>
    </citation>
    <scope>NUCLEOTIDE SEQUENCE</scope>
    <source>
        <strain evidence="1">USNM1676648</strain>
        <tissue evidence="1">Polyp</tissue>
    </source>
</reference>
<dbReference type="Gene3D" id="3.60.10.10">
    <property type="entry name" value="Endonuclease/exonuclease/phosphatase"/>
    <property type="match status" value="1"/>
</dbReference>
<dbReference type="InterPro" id="IPR036691">
    <property type="entry name" value="Endo/exonu/phosph_ase_sf"/>
</dbReference>
<dbReference type="SUPFAM" id="SSF56219">
    <property type="entry name" value="DNase I-like"/>
    <property type="match status" value="1"/>
</dbReference>
<dbReference type="Proteomes" id="UP001163046">
    <property type="component" value="Unassembled WGS sequence"/>
</dbReference>
<dbReference type="GO" id="GO:0140078">
    <property type="term" value="F:class I DNA-(apurinic or apyrimidinic site) endonuclease activity"/>
    <property type="evidence" value="ECO:0007669"/>
    <property type="project" value="UniProtKB-EC"/>
</dbReference>
<comment type="caution">
    <text evidence="1">The sequence shown here is derived from an EMBL/GenBank/DDBJ whole genome shotgun (WGS) entry which is preliminary data.</text>
</comment>
<dbReference type="EMBL" id="MU826366">
    <property type="protein sequence ID" value="KAJ7378432.1"/>
    <property type="molecule type" value="Genomic_DNA"/>
</dbReference>
<dbReference type="InterPro" id="IPR020847">
    <property type="entry name" value="AP_endonuclease_F1_BS"/>
</dbReference>
<keyword evidence="2" id="KW-1185">Reference proteome</keyword>
<name>A0A9X0CWC6_9CNID</name>
<sequence>MKRGSTLAYVKREDPDVFCIQETKCQEDAIPKEVKFPGYHTYWLEAETKGYSGAGKLILAGWYLDQRLPALACHESIIEERKSKGPDVHHLEQVKNMQSTFQRQAESQAENMGNPFKETSKDLLVLDARYIADVKVLTTVNEVEHTGSQQFTSYIKERVVEPTKLITE</sequence>
<proteinExistence type="predicted"/>
<dbReference type="EC" id="4.2.99.18" evidence="1"/>
<dbReference type="GO" id="GO:0006281">
    <property type="term" value="P:DNA repair"/>
    <property type="evidence" value="ECO:0007669"/>
    <property type="project" value="InterPro"/>
</dbReference>
<dbReference type="OrthoDB" id="498125at2759"/>
<dbReference type="PROSITE" id="PS00726">
    <property type="entry name" value="AP_NUCLEASE_F1_1"/>
    <property type="match status" value="1"/>
</dbReference>
<keyword evidence="1" id="KW-0456">Lyase</keyword>
<accession>A0A9X0CWC6</accession>
<organism evidence="1 2">
    <name type="scientific">Desmophyllum pertusum</name>
    <dbReference type="NCBI Taxonomy" id="174260"/>
    <lineage>
        <taxon>Eukaryota</taxon>
        <taxon>Metazoa</taxon>
        <taxon>Cnidaria</taxon>
        <taxon>Anthozoa</taxon>
        <taxon>Hexacorallia</taxon>
        <taxon>Scleractinia</taxon>
        <taxon>Caryophylliina</taxon>
        <taxon>Caryophylliidae</taxon>
        <taxon>Desmophyllum</taxon>
    </lineage>
</organism>
<gene>
    <name evidence="1" type="primary">APEX1_1</name>
    <name evidence="1" type="ORF">OS493_022966</name>
</gene>